<protein>
    <submittedName>
        <fullName evidence="11">Uncharacterized protein</fullName>
    </submittedName>
</protein>
<evidence type="ECO:0000256" key="2">
    <source>
        <dbReference type="ARBA" id="ARBA00007293"/>
    </source>
</evidence>
<keyword evidence="5" id="KW-0472">Membrane</keyword>
<name>A0A7R9ACY4_9CRUS</name>
<organism evidence="11">
    <name type="scientific">Darwinula stevensoni</name>
    <dbReference type="NCBI Taxonomy" id="69355"/>
    <lineage>
        <taxon>Eukaryota</taxon>
        <taxon>Metazoa</taxon>
        <taxon>Ecdysozoa</taxon>
        <taxon>Arthropoda</taxon>
        <taxon>Crustacea</taxon>
        <taxon>Oligostraca</taxon>
        <taxon>Ostracoda</taxon>
        <taxon>Podocopa</taxon>
        <taxon>Podocopida</taxon>
        <taxon>Darwinulocopina</taxon>
        <taxon>Darwinuloidea</taxon>
        <taxon>Darwinulidae</taxon>
        <taxon>Darwinula</taxon>
    </lineage>
</organism>
<evidence type="ECO:0000313" key="12">
    <source>
        <dbReference type="Proteomes" id="UP000677054"/>
    </source>
</evidence>
<evidence type="ECO:0000256" key="10">
    <source>
        <dbReference type="RuleBase" id="RU004384"/>
    </source>
</evidence>
<evidence type="ECO:0000256" key="4">
    <source>
        <dbReference type="ARBA" id="ARBA00023006"/>
    </source>
</evidence>
<dbReference type="GO" id="GO:0005776">
    <property type="term" value="C:autophagosome"/>
    <property type="evidence" value="ECO:0007669"/>
    <property type="project" value="UniProtKB-SubCell"/>
</dbReference>
<dbReference type="Proteomes" id="UP000677054">
    <property type="component" value="Unassembled WGS sequence"/>
</dbReference>
<dbReference type="SUPFAM" id="SSF54236">
    <property type="entry name" value="Ubiquitin-like"/>
    <property type="match status" value="1"/>
</dbReference>
<evidence type="ECO:0000256" key="6">
    <source>
        <dbReference type="ARBA" id="ARBA00023288"/>
    </source>
</evidence>
<evidence type="ECO:0000256" key="9">
    <source>
        <dbReference type="PIRSR" id="PIRSR604241-50"/>
    </source>
</evidence>
<sequence length="123" mass="14341">MVSEHLNCGRSKAQRVRDLESIREKHPDKVPIIVERFHGERQLPMLDKSKFLVPDHVTVGELIRILRRRMQLHPSQAFFLLINQRSMANISATLGEVYIRERDEDGFLYMVYASQEMFGASTL</sequence>
<comment type="subcellular location">
    <subcellularLocation>
        <location evidence="1">Cytoplasmic vesicle</location>
        <location evidence="1">Autophagosome</location>
    </subcellularLocation>
    <subcellularLocation>
        <location evidence="8">Endomembrane system</location>
        <topology evidence="8">Lipid-anchor</topology>
    </subcellularLocation>
</comment>
<dbReference type="Pfam" id="PF02991">
    <property type="entry name" value="ATG8"/>
    <property type="match status" value="1"/>
</dbReference>
<dbReference type="CDD" id="cd16129">
    <property type="entry name" value="Ubl_ATG8_MAP1LC3"/>
    <property type="match status" value="1"/>
</dbReference>
<dbReference type="AlphaFoldDB" id="A0A7R9ACY4"/>
<keyword evidence="4 10" id="KW-0072">Autophagy</keyword>
<dbReference type="GO" id="GO:0006950">
    <property type="term" value="P:response to stress"/>
    <property type="evidence" value="ECO:0007669"/>
    <property type="project" value="UniProtKB-ARBA"/>
</dbReference>
<dbReference type="GO" id="GO:0012505">
    <property type="term" value="C:endomembrane system"/>
    <property type="evidence" value="ECO:0007669"/>
    <property type="project" value="UniProtKB-SubCell"/>
</dbReference>
<dbReference type="FunFam" id="3.10.20.90:FF:000149">
    <property type="entry name" value="microtubule-associated proteins 1A/1B light chain 3C"/>
    <property type="match status" value="1"/>
</dbReference>
<keyword evidence="7" id="KW-0968">Cytoplasmic vesicle</keyword>
<keyword evidence="3" id="KW-0963">Cytoplasm</keyword>
<dbReference type="Gene3D" id="3.10.20.90">
    <property type="entry name" value="Phosphatidylinositol 3-kinase Catalytic Subunit, Chain A, domain 1"/>
    <property type="match status" value="1"/>
</dbReference>
<dbReference type="EMBL" id="LR903424">
    <property type="protein sequence ID" value="CAD7251886.1"/>
    <property type="molecule type" value="Genomic_DNA"/>
</dbReference>
<dbReference type="OrthoDB" id="6738456at2759"/>
<dbReference type="InterPro" id="IPR004241">
    <property type="entry name" value="Atg8-like"/>
</dbReference>
<gene>
    <name evidence="11" type="ORF">DSTB1V02_LOCUS11648</name>
</gene>
<dbReference type="GO" id="GO:0016236">
    <property type="term" value="P:macroautophagy"/>
    <property type="evidence" value="ECO:0007669"/>
    <property type="project" value="UniProtKB-ARBA"/>
</dbReference>
<proteinExistence type="inferred from homology"/>
<feature type="lipid moiety-binding region" description="Phosphatidylserine amidated glycine; alternate" evidence="9">
    <location>
        <position position="119"/>
    </location>
</feature>
<dbReference type="PANTHER" id="PTHR10969">
    <property type="entry name" value="MICROTUBULE-ASSOCIATED PROTEINS 1A/1B LIGHT CHAIN 3-RELATED"/>
    <property type="match status" value="1"/>
</dbReference>
<evidence type="ECO:0000313" key="11">
    <source>
        <dbReference type="EMBL" id="CAD7251886.1"/>
    </source>
</evidence>
<comment type="similarity">
    <text evidence="2 10">Belongs to the ATG8 family.</text>
</comment>
<keyword evidence="12" id="KW-1185">Reference proteome</keyword>
<dbReference type="EMBL" id="CAJPEV010003907">
    <property type="protein sequence ID" value="CAG0900793.1"/>
    <property type="molecule type" value="Genomic_DNA"/>
</dbReference>
<reference evidence="11" key="1">
    <citation type="submission" date="2020-11" db="EMBL/GenBank/DDBJ databases">
        <authorList>
            <person name="Tran Van P."/>
        </authorList>
    </citation>
    <scope>NUCLEOTIDE SEQUENCE</scope>
</reference>
<dbReference type="GO" id="GO:0031410">
    <property type="term" value="C:cytoplasmic vesicle"/>
    <property type="evidence" value="ECO:0007669"/>
    <property type="project" value="UniProtKB-KW"/>
</dbReference>
<evidence type="ECO:0000256" key="7">
    <source>
        <dbReference type="ARBA" id="ARBA00023329"/>
    </source>
</evidence>
<keyword evidence="6 9" id="KW-0449">Lipoprotein</keyword>
<evidence type="ECO:0000256" key="8">
    <source>
        <dbReference type="ARBA" id="ARBA00037868"/>
    </source>
</evidence>
<evidence type="ECO:0000256" key="1">
    <source>
        <dbReference type="ARBA" id="ARBA00004419"/>
    </source>
</evidence>
<evidence type="ECO:0000256" key="5">
    <source>
        <dbReference type="ARBA" id="ARBA00023136"/>
    </source>
</evidence>
<evidence type="ECO:0000256" key="3">
    <source>
        <dbReference type="ARBA" id="ARBA00022490"/>
    </source>
</evidence>
<accession>A0A7R9ACY4</accession>
<dbReference type="InterPro" id="IPR029071">
    <property type="entry name" value="Ubiquitin-like_domsf"/>
</dbReference>